<feature type="transmembrane region" description="Helical" evidence="1">
    <location>
        <begin position="12"/>
        <end position="30"/>
    </location>
</feature>
<dbReference type="AlphaFoldDB" id="A0A3B0VD31"/>
<keyword evidence="1" id="KW-0812">Transmembrane</keyword>
<evidence type="ECO:0000259" key="2">
    <source>
        <dbReference type="Pfam" id="PF02517"/>
    </source>
</evidence>
<accession>A0A3B0VD31</accession>
<name>A0A3B0VD31_9ZZZZ</name>
<feature type="transmembrane region" description="Helical" evidence="1">
    <location>
        <begin position="91"/>
        <end position="108"/>
    </location>
</feature>
<dbReference type="Pfam" id="PF02517">
    <property type="entry name" value="Rce1-like"/>
    <property type="match status" value="1"/>
</dbReference>
<dbReference type="GO" id="GO:0080120">
    <property type="term" value="P:CAAX-box protein maturation"/>
    <property type="evidence" value="ECO:0007669"/>
    <property type="project" value="UniProtKB-ARBA"/>
</dbReference>
<feature type="transmembrane region" description="Helical" evidence="1">
    <location>
        <begin position="61"/>
        <end position="79"/>
    </location>
</feature>
<dbReference type="InterPro" id="IPR003675">
    <property type="entry name" value="Rce1/LyrA-like_dom"/>
</dbReference>
<reference evidence="3" key="1">
    <citation type="submission" date="2018-06" db="EMBL/GenBank/DDBJ databases">
        <authorList>
            <person name="Zhirakovskaya E."/>
        </authorList>
    </citation>
    <scope>NUCLEOTIDE SEQUENCE</scope>
</reference>
<proteinExistence type="predicted"/>
<evidence type="ECO:0000313" key="3">
    <source>
        <dbReference type="EMBL" id="VAW41435.1"/>
    </source>
</evidence>
<dbReference type="EMBL" id="UOEU01000843">
    <property type="protein sequence ID" value="VAW41435.1"/>
    <property type="molecule type" value="Genomic_DNA"/>
</dbReference>
<keyword evidence="1" id="KW-0472">Membrane</keyword>
<feature type="domain" description="CAAX prenyl protease 2/Lysostaphin resistance protein A-like" evidence="2">
    <location>
        <begin position="2"/>
        <end position="72"/>
    </location>
</feature>
<keyword evidence="1" id="KW-1133">Transmembrane helix</keyword>
<organism evidence="3">
    <name type="scientific">hydrothermal vent metagenome</name>
    <dbReference type="NCBI Taxonomy" id="652676"/>
    <lineage>
        <taxon>unclassified sequences</taxon>
        <taxon>metagenomes</taxon>
        <taxon>ecological metagenomes</taxon>
    </lineage>
</organism>
<sequence length="117" mass="13092">MFRGLAEWRGPLTAAIGSGIAFGAVAFILFQETFNNDIVTLFYFGVWGLFYGMIRLRTGSLLGSVVIQTLHSFTVWVALGPPPSSDSNLQTVYLLTALVYALLIWRLWPKEEADYRV</sequence>
<gene>
    <name evidence="3" type="ORF">MNBD_CHLOROFLEXI01-5160</name>
</gene>
<protein>
    <recommendedName>
        <fullName evidence="2">CAAX prenyl protease 2/Lysostaphin resistance protein A-like domain-containing protein</fullName>
    </recommendedName>
</protein>
<dbReference type="GO" id="GO:0004175">
    <property type="term" value="F:endopeptidase activity"/>
    <property type="evidence" value="ECO:0007669"/>
    <property type="project" value="UniProtKB-ARBA"/>
</dbReference>
<feature type="transmembrane region" description="Helical" evidence="1">
    <location>
        <begin position="36"/>
        <end position="54"/>
    </location>
</feature>
<evidence type="ECO:0000256" key="1">
    <source>
        <dbReference type="SAM" id="Phobius"/>
    </source>
</evidence>